<protein>
    <recommendedName>
        <fullName evidence="6">Transcription factor Adf-1</fullName>
    </recommendedName>
</protein>
<dbReference type="InterPro" id="IPR039353">
    <property type="entry name" value="TF_Adf1"/>
</dbReference>
<dbReference type="Pfam" id="PF10545">
    <property type="entry name" value="MADF_DNA_bdg"/>
    <property type="match status" value="1"/>
</dbReference>
<dbReference type="EMBL" id="JARPUR010000001">
    <property type="protein sequence ID" value="KAK4885767.1"/>
    <property type="molecule type" value="Genomic_DNA"/>
</dbReference>
<dbReference type="Proteomes" id="UP001353858">
    <property type="component" value="Unassembled WGS sequence"/>
</dbReference>
<keyword evidence="5" id="KW-1185">Reference proteome</keyword>
<dbReference type="PROSITE" id="PS51029">
    <property type="entry name" value="MADF"/>
    <property type="match status" value="1"/>
</dbReference>
<accession>A0AAN7SJW8</accession>
<dbReference type="AlphaFoldDB" id="A0AAN7SJW8"/>
<comment type="caution">
    <text evidence="4">The sequence shown here is derived from an EMBL/GenBank/DDBJ whole genome shotgun (WGS) entry which is preliminary data.</text>
</comment>
<feature type="domain" description="BESS" evidence="3">
    <location>
        <begin position="182"/>
        <end position="221"/>
    </location>
</feature>
<dbReference type="GO" id="GO:0003677">
    <property type="term" value="F:DNA binding"/>
    <property type="evidence" value="ECO:0007669"/>
    <property type="project" value="InterPro"/>
</dbReference>
<dbReference type="PANTHER" id="PTHR12243:SF67">
    <property type="entry name" value="COREPRESSOR OF PANGOLIN, ISOFORM A-RELATED"/>
    <property type="match status" value="1"/>
</dbReference>
<evidence type="ECO:0000259" key="2">
    <source>
        <dbReference type="PROSITE" id="PS51029"/>
    </source>
</evidence>
<dbReference type="InterPro" id="IPR004210">
    <property type="entry name" value="BESS_motif"/>
</dbReference>
<evidence type="ECO:0000313" key="4">
    <source>
        <dbReference type="EMBL" id="KAK4885767.1"/>
    </source>
</evidence>
<organism evidence="4 5">
    <name type="scientific">Aquatica leii</name>
    <dbReference type="NCBI Taxonomy" id="1421715"/>
    <lineage>
        <taxon>Eukaryota</taxon>
        <taxon>Metazoa</taxon>
        <taxon>Ecdysozoa</taxon>
        <taxon>Arthropoda</taxon>
        <taxon>Hexapoda</taxon>
        <taxon>Insecta</taxon>
        <taxon>Pterygota</taxon>
        <taxon>Neoptera</taxon>
        <taxon>Endopterygota</taxon>
        <taxon>Coleoptera</taxon>
        <taxon>Polyphaga</taxon>
        <taxon>Elateriformia</taxon>
        <taxon>Elateroidea</taxon>
        <taxon>Lampyridae</taxon>
        <taxon>Luciolinae</taxon>
        <taxon>Aquatica</taxon>
    </lineage>
</organism>
<dbReference type="InterPro" id="IPR006578">
    <property type="entry name" value="MADF-dom"/>
</dbReference>
<comment type="subcellular location">
    <subcellularLocation>
        <location evidence="1">Nucleus</location>
    </subcellularLocation>
</comment>
<evidence type="ECO:0000313" key="5">
    <source>
        <dbReference type="Proteomes" id="UP001353858"/>
    </source>
</evidence>
<evidence type="ECO:0008006" key="6">
    <source>
        <dbReference type="Google" id="ProtNLM"/>
    </source>
</evidence>
<evidence type="ECO:0000259" key="3">
    <source>
        <dbReference type="PROSITE" id="PS51031"/>
    </source>
</evidence>
<dbReference type="PROSITE" id="PS51031">
    <property type="entry name" value="BESS"/>
    <property type="match status" value="1"/>
</dbReference>
<evidence type="ECO:0000256" key="1">
    <source>
        <dbReference type="PROSITE-ProRule" id="PRU00371"/>
    </source>
</evidence>
<name>A0AAN7SJW8_9COLE</name>
<dbReference type="Pfam" id="PF02944">
    <property type="entry name" value="BESS"/>
    <property type="match status" value="1"/>
</dbReference>
<reference evidence="5" key="1">
    <citation type="submission" date="2023-01" db="EMBL/GenBank/DDBJ databases">
        <title>Key to firefly adult light organ development and bioluminescence: homeobox transcription factors regulate luciferase expression and transportation to peroxisome.</title>
        <authorList>
            <person name="Fu X."/>
        </authorList>
    </citation>
    <scope>NUCLEOTIDE SEQUENCE [LARGE SCALE GENOMIC DNA]</scope>
</reference>
<keyword evidence="1" id="KW-0539">Nucleus</keyword>
<dbReference type="PANTHER" id="PTHR12243">
    <property type="entry name" value="MADF DOMAIN TRANSCRIPTION FACTOR"/>
    <property type="match status" value="1"/>
</dbReference>
<dbReference type="GO" id="GO:0005667">
    <property type="term" value="C:transcription regulator complex"/>
    <property type="evidence" value="ECO:0007669"/>
    <property type="project" value="TreeGrafter"/>
</dbReference>
<gene>
    <name evidence="4" type="ORF">RN001_002038</name>
</gene>
<sequence length="226" mass="26686">MNTTSRFRSLNNVDLIQSIKIRRALWDKELWDRIDAPAREIIWDDVAEQMKTTKEIVKTRWKNLRDSYRRLLMRAMGNPQEVEVIKWRYFHDMNFIKDIILNTKSKVSDISIQSIENSADNDTHEDPLLLNNEIDIDDIKVENGTVRKIINLNAETSSPYMDSDMDLNRTDSNERVTSSYPNDDDLQFLLSLYPHFKQVSLSQKLPLRIKIEKLIYEQLYGETAPY</sequence>
<proteinExistence type="predicted"/>
<feature type="domain" description="MADF" evidence="2">
    <location>
        <begin position="14"/>
        <end position="101"/>
    </location>
</feature>
<dbReference type="GO" id="GO:0005634">
    <property type="term" value="C:nucleus"/>
    <property type="evidence" value="ECO:0007669"/>
    <property type="project" value="UniProtKB-SubCell"/>
</dbReference>
<dbReference type="GO" id="GO:0006357">
    <property type="term" value="P:regulation of transcription by RNA polymerase II"/>
    <property type="evidence" value="ECO:0007669"/>
    <property type="project" value="TreeGrafter"/>
</dbReference>
<dbReference type="SMART" id="SM00595">
    <property type="entry name" value="MADF"/>
    <property type="match status" value="1"/>
</dbReference>